<evidence type="ECO:0000313" key="2">
    <source>
        <dbReference type="Proteomes" id="UP000663848"/>
    </source>
</evidence>
<evidence type="ECO:0000313" key="1">
    <source>
        <dbReference type="EMBL" id="CAF4694845.1"/>
    </source>
</evidence>
<organism evidence="1 2">
    <name type="scientific">Rotaria socialis</name>
    <dbReference type="NCBI Taxonomy" id="392032"/>
    <lineage>
        <taxon>Eukaryota</taxon>
        <taxon>Metazoa</taxon>
        <taxon>Spiralia</taxon>
        <taxon>Gnathifera</taxon>
        <taxon>Rotifera</taxon>
        <taxon>Eurotatoria</taxon>
        <taxon>Bdelloidea</taxon>
        <taxon>Philodinida</taxon>
        <taxon>Philodinidae</taxon>
        <taxon>Rotaria</taxon>
    </lineage>
</organism>
<gene>
    <name evidence="1" type="ORF">QYT958_LOCUS17421</name>
</gene>
<feature type="non-terminal residue" evidence="1">
    <location>
        <position position="83"/>
    </location>
</feature>
<comment type="caution">
    <text evidence="1">The sequence shown here is derived from an EMBL/GenBank/DDBJ whole genome shotgun (WGS) entry which is preliminary data.</text>
</comment>
<reference evidence="1" key="1">
    <citation type="submission" date="2021-02" db="EMBL/GenBank/DDBJ databases">
        <authorList>
            <person name="Nowell W R."/>
        </authorList>
    </citation>
    <scope>NUCLEOTIDE SEQUENCE</scope>
</reference>
<name>A0A821I3Q5_9BILA</name>
<accession>A0A821I3Q5</accession>
<dbReference type="AlphaFoldDB" id="A0A821I3Q5"/>
<protein>
    <submittedName>
        <fullName evidence="1">Uncharacterized protein</fullName>
    </submittedName>
</protein>
<sequence length="83" mass="9179">MSGRKLAATMPSGRRMAQNYLVIWVDGNIDESNDDYRNTLAQLRTVVIDVKVCTTPEQCVEFLNEIDDGKAFIISSGVLGQSL</sequence>
<dbReference type="Proteomes" id="UP000663848">
    <property type="component" value="Unassembled WGS sequence"/>
</dbReference>
<dbReference type="EMBL" id="CAJOBR010002636">
    <property type="protein sequence ID" value="CAF4694845.1"/>
    <property type="molecule type" value="Genomic_DNA"/>
</dbReference>
<proteinExistence type="predicted"/>